<dbReference type="EMBL" id="BLYL01000012">
    <property type="protein sequence ID" value="GFO94973.1"/>
    <property type="molecule type" value="Genomic_DNA"/>
</dbReference>
<dbReference type="Proteomes" id="UP000660047">
    <property type="component" value="Unassembled WGS sequence"/>
</dbReference>
<accession>A0AAI9K3U1</accession>
<evidence type="ECO:0000313" key="1">
    <source>
        <dbReference type="EMBL" id="GFO94973.1"/>
    </source>
</evidence>
<proteinExistence type="predicted"/>
<evidence type="ECO:0008006" key="3">
    <source>
        <dbReference type="Google" id="ProtNLM"/>
    </source>
</evidence>
<protein>
    <recommendedName>
        <fullName evidence="3">Helix-turn-helix domain-containing protein</fullName>
    </recommendedName>
</protein>
<sequence>MGYISVAETAKKWNVSERTVRNYCAHDKIPGAFLTGKTWNIPDSAQKPMRQSAGEENRDLLTVLREEKKMELKVAFIIRYRWISLTIPII</sequence>
<comment type="caution">
    <text evidence="1">The sequence shown here is derived from an EMBL/GenBank/DDBJ whole genome shotgun (WGS) entry which is preliminary data.</text>
</comment>
<name>A0AAI9K3U1_9FIRM</name>
<evidence type="ECO:0000313" key="2">
    <source>
        <dbReference type="Proteomes" id="UP000660047"/>
    </source>
</evidence>
<reference evidence="1" key="1">
    <citation type="submission" date="2020-06" db="EMBL/GenBank/DDBJ databases">
        <title>Characterization of fructooligosaccharide metabolism and fructooligosaccharide-degrading enzymes in human commensal butyrate producers.</title>
        <authorList>
            <person name="Tanno H."/>
            <person name="Fujii T."/>
            <person name="Hirano K."/>
            <person name="Maeno S."/>
            <person name="Tonozuka T."/>
            <person name="Sakamoto M."/>
            <person name="Ohkuma M."/>
            <person name="Tochio T."/>
            <person name="Endo A."/>
        </authorList>
    </citation>
    <scope>NUCLEOTIDE SEQUENCE</scope>
    <source>
        <strain evidence="1">JCM 31265</strain>
    </source>
</reference>
<gene>
    <name evidence="1" type="ORF">COEU31_20190</name>
</gene>
<dbReference type="AlphaFoldDB" id="A0AAI9K3U1"/>
<organism evidence="1 2">
    <name type="scientific">Coprococcus eutactus</name>
    <dbReference type="NCBI Taxonomy" id="33043"/>
    <lineage>
        <taxon>Bacteria</taxon>
        <taxon>Bacillati</taxon>
        <taxon>Bacillota</taxon>
        <taxon>Clostridia</taxon>
        <taxon>Lachnospirales</taxon>
        <taxon>Lachnospiraceae</taxon>
        <taxon>Coprococcus</taxon>
    </lineage>
</organism>